<organism evidence="3 4">
    <name type="scientific">Fuscovulum blasticum DSM 2131</name>
    <dbReference type="NCBI Taxonomy" id="1188250"/>
    <lineage>
        <taxon>Bacteria</taxon>
        <taxon>Pseudomonadati</taxon>
        <taxon>Pseudomonadota</taxon>
        <taxon>Alphaproteobacteria</taxon>
        <taxon>Rhodobacterales</taxon>
        <taxon>Paracoccaceae</taxon>
        <taxon>Pseudogemmobacter</taxon>
    </lineage>
</organism>
<dbReference type="InterPro" id="IPR038765">
    <property type="entry name" value="Papain-like_cys_pep_sf"/>
</dbReference>
<keyword evidence="1" id="KW-0732">Signal</keyword>
<evidence type="ECO:0000313" key="4">
    <source>
        <dbReference type="Proteomes" id="UP000241362"/>
    </source>
</evidence>
<dbReference type="PROSITE" id="PS50911">
    <property type="entry name" value="CHAP"/>
    <property type="match status" value="1"/>
</dbReference>
<name>A0A2T4J4R4_FUSBL</name>
<dbReference type="EMBL" id="PZKE01000024">
    <property type="protein sequence ID" value="PTE12890.1"/>
    <property type="molecule type" value="Genomic_DNA"/>
</dbReference>
<evidence type="ECO:0000259" key="2">
    <source>
        <dbReference type="PROSITE" id="PS50911"/>
    </source>
</evidence>
<comment type="caution">
    <text evidence="3">The sequence shown here is derived from an EMBL/GenBank/DDBJ whole genome shotgun (WGS) entry which is preliminary data.</text>
</comment>
<dbReference type="PROSITE" id="PS51257">
    <property type="entry name" value="PROKAR_LIPOPROTEIN"/>
    <property type="match status" value="1"/>
</dbReference>
<keyword evidence="4" id="KW-1185">Reference proteome</keyword>
<dbReference type="SUPFAM" id="SSF54001">
    <property type="entry name" value="Cysteine proteinases"/>
    <property type="match status" value="1"/>
</dbReference>
<dbReference type="AlphaFoldDB" id="A0A2T4J4R4"/>
<dbReference type="RefSeq" id="WP_107674582.1">
    <property type="nucleotide sequence ID" value="NZ_PZKE01000024.1"/>
</dbReference>
<dbReference type="Gene3D" id="3.90.1720.10">
    <property type="entry name" value="endopeptidase domain like (from Nostoc punctiforme)"/>
    <property type="match status" value="1"/>
</dbReference>
<feature type="signal peptide" evidence="1">
    <location>
        <begin position="1"/>
        <end position="25"/>
    </location>
</feature>
<protein>
    <submittedName>
        <fullName evidence="3">CHAP domain-containing protein</fullName>
    </submittedName>
</protein>
<feature type="chain" id="PRO_5016332320" evidence="1">
    <location>
        <begin position="26"/>
        <end position="182"/>
    </location>
</feature>
<evidence type="ECO:0000313" key="3">
    <source>
        <dbReference type="EMBL" id="PTE12890.1"/>
    </source>
</evidence>
<dbReference type="InterPro" id="IPR007921">
    <property type="entry name" value="CHAP_dom"/>
</dbReference>
<reference evidence="3 4" key="1">
    <citation type="submission" date="2018-03" db="EMBL/GenBank/DDBJ databases">
        <title>Rhodobacter blasticus.</title>
        <authorList>
            <person name="Meyer T.E."/>
            <person name="Miller S."/>
            <person name="Lodha T."/>
            <person name="Gandham S."/>
            <person name="Chintalapati S."/>
            <person name="Chintalapati V.R."/>
        </authorList>
    </citation>
    <scope>NUCLEOTIDE SEQUENCE [LARGE SCALE GENOMIC DNA]</scope>
    <source>
        <strain evidence="3 4">DSM 2131</strain>
    </source>
</reference>
<feature type="domain" description="Peptidase C51" evidence="2">
    <location>
        <begin position="36"/>
        <end position="156"/>
    </location>
</feature>
<proteinExistence type="predicted"/>
<dbReference type="Pfam" id="PF05257">
    <property type="entry name" value="CHAP"/>
    <property type="match status" value="1"/>
</dbReference>
<evidence type="ECO:0000256" key="1">
    <source>
        <dbReference type="SAM" id="SignalP"/>
    </source>
</evidence>
<gene>
    <name evidence="3" type="ORF">C5F44_16150</name>
</gene>
<sequence>MTLIRAASLRLMASGLLLALLGACAAPVTRDTPPDPTLHISTKEAVQEAQAKRARGQRVWCVPFARTASGIELRGNAETWWNSAKGIYERGHDPDVGSVMVFSGTRKLPMGHVAVVSDVVSPREILIDHANWQRNKVSLAMAVIDVSEKNDWSLVRVESQPGTLGRPYPISGFIYPEPESEG</sequence>
<accession>A0A2T4J4R4</accession>
<dbReference type="Proteomes" id="UP000241362">
    <property type="component" value="Unassembled WGS sequence"/>
</dbReference>